<dbReference type="SMART" id="SM00129">
    <property type="entry name" value="KISc"/>
    <property type="match status" value="1"/>
</dbReference>
<evidence type="ECO:0000256" key="3">
    <source>
        <dbReference type="ARBA" id="ARBA00022840"/>
    </source>
</evidence>
<keyword evidence="4" id="KW-0175">Coiled coil</keyword>
<proteinExistence type="inferred from homology"/>
<feature type="compositionally biased region" description="Polar residues" evidence="8">
    <location>
        <begin position="653"/>
        <end position="663"/>
    </location>
</feature>
<comment type="similarity">
    <text evidence="6 7">Belongs to the TRAFAC class myosin-kinesin ATPase superfamily. Kinesin family.</text>
</comment>
<keyword evidence="11" id="KW-1185">Reference proteome</keyword>
<name>A0A9W7CJC4_9STRA</name>
<comment type="caution">
    <text evidence="10">The sequence shown here is derived from an EMBL/GenBank/DDBJ whole genome shotgun (WGS) entry which is preliminary data.</text>
</comment>
<feature type="binding site" evidence="6">
    <location>
        <begin position="122"/>
        <end position="129"/>
    </location>
    <ligand>
        <name>ATP</name>
        <dbReference type="ChEBI" id="CHEBI:30616"/>
    </ligand>
</feature>
<feature type="region of interest" description="Disordered" evidence="8">
    <location>
        <begin position="1"/>
        <end position="33"/>
    </location>
</feature>
<dbReference type="OrthoDB" id="123929at2759"/>
<keyword evidence="3 6" id="KW-0067">ATP-binding</keyword>
<dbReference type="Proteomes" id="UP001165122">
    <property type="component" value="Unassembled WGS sequence"/>
</dbReference>
<feature type="region of interest" description="Disordered" evidence="8">
    <location>
        <begin position="702"/>
        <end position="739"/>
    </location>
</feature>
<dbReference type="PANTHER" id="PTHR47968:SF36">
    <property type="entry name" value="KINESIN HEAVY CHAIN ISOFORM X1"/>
    <property type="match status" value="1"/>
</dbReference>
<evidence type="ECO:0000256" key="6">
    <source>
        <dbReference type="PROSITE-ProRule" id="PRU00283"/>
    </source>
</evidence>
<evidence type="ECO:0000313" key="11">
    <source>
        <dbReference type="Proteomes" id="UP001165122"/>
    </source>
</evidence>
<feature type="region of interest" description="Disordered" evidence="8">
    <location>
        <begin position="776"/>
        <end position="811"/>
    </location>
</feature>
<evidence type="ECO:0000259" key="9">
    <source>
        <dbReference type="PROSITE" id="PS50067"/>
    </source>
</evidence>
<keyword evidence="1 7" id="KW-0493">Microtubule</keyword>
<keyword evidence="2 6" id="KW-0547">Nucleotide-binding</keyword>
<keyword evidence="5 6" id="KW-0505">Motor protein</keyword>
<dbReference type="GO" id="GO:0007018">
    <property type="term" value="P:microtubule-based movement"/>
    <property type="evidence" value="ECO:0007669"/>
    <property type="project" value="InterPro"/>
</dbReference>
<evidence type="ECO:0000313" key="10">
    <source>
        <dbReference type="EMBL" id="GMI06750.1"/>
    </source>
</evidence>
<dbReference type="GO" id="GO:0008017">
    <property type="term" value="F:microtubule binding"/>
    <property type="evidence" value="ECO:0007669"/>
    <property type="project" value="InterPro"/>
</dbReference>
<dbReference type="PROSITE" id="PS00411">
    <property type="entry name" value="KINESIN_MOTOR_1"/>
    <property type="match status" value="1"/>
</dbReference>
<dbReference type="GO" id="GO:0003777">
    <property type="term" value="F:microtubule motor activity"/>
    <property type="evidence" value="ECO:0007669"/>
    <property type="project" value="InterPro"/>
</dbReference>
<dbReference type="PRINTS" id="PR00380">
    <property type="entry name" value="KINESINHEAVY"/>
</dbReference>
<feature type="region of interest" description="Disordered" evidence="8">
    <location>
        <begin position="599"/>
        <end position="687"/>
    </location>
</feature>
<dbReference type="CDD" id="cd00106">
    <property type="entry name" value="KISc"/>
    <property type="match status" value="1"/>
</dbReference>
<accession>A0A9W7CJC4</accession>
<dbReference type="InterPro" id="IPR019821">
    <property type="entry name" value="Kinesin_motor_CS"/>
</dbReference>
<dbReference type="InterPro" id="IPR001752">
    <property type="entry name" value="Kinesin_motor_dom"/>
</dbReference>
<feature type="compositionally biased region" description="Low complexity" evidence="8">
    <location>
        <begin position="12"/>
        <end position="31"/>
    </location>
</feature>
<feature type="compositionally biased region" description="Low complexity" evidence="8">
    <location>
        <begin position="621"/>
        <end position="635"/>
    </location>
</feature>
<protein>
    <recommendedName>
        <fullName evidence="7">Kinesin-like protein</fullName>
    </recommendedName>
</protein>
<dbReference type="Pfam" id="PF00225">
    <property type="entry name" value="Kinesin"/>
    <property type="match status" value="1"/>
</dbReference>
<evidence type="ECO:0000256" key="5">
    <source>
        <dbReference type="ARBA" id="ARBA00023175"/>
    </source>
</evidence>
<dbReference type="EMBL" id="BRXW01000104">
    <property type="protein sequence ID" value="GMI06750.1"/>
    <property type="molecule type" value="Genomic_DNA"/>
</dbReference>
<organism evidence="10 11">
    <name type="scientific">Triparma laevis f. longispina</name>
    <dbReference type="NCBI Taxonomy" id="1714387"/>
    <lineage>
        <taxon>Eukaryota</taxon>
        <taxon>Sar</taxon>
        <taxon>Stramenopiles</taxon>
        <taxon>Ochrophyta</taxon>
        <taxon>Bolidophyceae</taxon>
        <taxon>Parmales</taxon>
        <taxon>Triparmaceae</taxon>
        <taxon>Triparma</taxon>
    </lineage>
</organism>
<gene>
    <name evidence="10" type="ORF">TrLO_g8045</name>
</gene>
<feature type="compositionally biased region" description="Basic and acidic residues" evidence="8">
    <location>
        <begin position="776"/>
        <end position="800"/>
    </location>
</feature>
<evidence type="ECO:0000256" key="1">
    <source>
        <dbReference type="ARBA" id="ARBA00022701"/>
    </source>
</evidence>
<dbReference type="PROSITE" id="PS50067">
    <property type="entry name" value="KINESIN_MOTOR_2"/>
    <property type="match status" value="1"/>
</dbReference>
<evidence type="ECO:0000256" key="8">
    <source>
        <dbReference type="SAM" id="MobiDB-lite"/>
    </source>
</evidence>
<dbReference type="InterPro" id="IPR027640">
    <property type="entry name" value="Kinesin-like_fam"/>
</dbReference>
<dbReference type="PANTHER" id="PTHR47968">
    <property type="entry name" value="CENTROMERE PROTEIN E"/>
    <property type="match status" value="1"/>
</dbReference>
<evidence type="ECO:0000256" key="4">
    <source>
        <dbReference type="ARBA" id="ARBA00023054"/>
    </source>
</evidence>
<dbReference type="SUPFAM" id="SSF52540">
    <property type="entry name" value="P-loop containing nucleoside triphosphate hydrolases"/>
    <property type="match status" value="1"/>
</dbReference>
<dbReference type="AlphaFoldDB" id="A0A9W7CJC4"/>
<feature type="domain" description="Kinesin motor" evidence="9">
    <location>
        <begin position="38"/>
        <end position="398"/>
    </location>
</feature>
<sequence length="872" mass="95443">MSEGGAPPFPPTSSTNLPTTAATATAPSTNLDIPTPTSIEVLIRVRPLLHHESDTSTRAASCIISTLSDNQTVAINHPNKQLQCKYDYSFPPTCAQSDIYDRVSQCATALANGFNATIFAYGQTGSGKTHTMFGPDGYDVRRTSYGGPNHAVLNEAAGVIPRSIVQIFKELNRKDLGIVSTTVYVSFVQVYNEQLYDMLRDPRRSSSLEIHEEPGVGIYVSGLSEYAVRNAGDCLALVKLGEENRAIRETHMNTASSRSHSLFQIVVEQTRIEDGAEGERVLKSKFNLVDLAGSEKWDTKKDRKFETEQIEELTNINLSLYTLGRCIAALSKNGKALQKDPDAIPGHVPYRESKLTRLLQDSLGGNSKTILIATLSPASDCLDETISTLRFADRAHSVMTFVKLNEKRPVDHALVQRLQSEVARLRALLKDGGQVDLSTITGVTPGTPRRAAAADPDSGPALQAALEKIIALETENNKLRKRLGMPELPASGPTAPRLSTPQRHTPGKFAIVGGGNSSAADALRNLGDMHSPRTSEETKGHLNEVRTSHESVTAIMTDLERVTSRFFTFDIEEEELKDSVLKLMRSFKKEKKSYIEMFQRMDGGGGGGSGSKSKKSKKSKQTLTSTPPSLTSPQQYNPNSMAGPPSTFKKDNNSPFGSSSPSRTVGGGAEEVMAAESFKSGGRTAATSVGVAYRIRERGAAADKAKTAAPSTLSPQHNPHKVMARTGGASVEGSGWIQTEEDEEAKLRQELKAAKARMKKQMEMQEWLEKKEEKALKQMDEEEEVRKQYQKEQKEKDKQFRNRAKKQKRKLEKYYQKLRQEMGALGVEQGEAAILERGDLERESLDESQDQGGYGAGSPFRDDSFDDGAGGY</sequence>
<dbReference type="InterPro" id="IPR036961">
    <property type="entry name" value="Kinesin_motor_dom_sf"/>
</dbReference>
<reference evidence="11" key="1">
    <citation type="journal article" date="2023" name="Commun. Biol.">
        <title>Genome analysis of Parmales, the sister group of diatoms, reveals the evolutionary specialization of diatoms from phago-mixotrophs to photoautotrophs.</title>
        <authorList>
            <person name="Ban H."/>
            <person name="Sato S."/>
            <person name="Yoshikawa S."/>
            <person name="Yamada K."/>
            <person name="Nakamura Y."/>
            <person name="Ichinomiya M."/>
            <person name="Sato N."/>
            <person name="Blanc-Mathieu R."/>
            <person name="Endo H."/>
            <person name="Kuwata A."/>
            <person name="Ogata H."/>
        </authorList>
    </citation>
    <scope>NUCLEOTIDE SEQUENCE [LARGE SCALE GENOMIC DNA]</scope>
    <source>
        <strain evidence="11">NIES 3700</strain>
    </source>
</reference>
<dbReference type="GO" id="GO:0005874">
    <property type="term" value="C:microtubule"/>
    <property type="evidence" value="ECO:0007669"/>
    <property type="project" value="UniProtKB-KW"/>
</dbReference>
<feature type="region of interest" description="Disordered" evidence="8">
    <location>
        <begin position="837"/>
        <end position="872"/>
    </location>
</feature>
<evidence type="ECO:0000256" key="2">
    <source>
        <dbReference type="ARBA" id="ARBA00022741"/>
    </source>
</evidence>
<evidence type="ECO:0000256" key="7">
    <source>
        <dbReference type="RuleBase" id="RU000394"/>
    </source>
</evidence>
<dbReference type="Gene3D" id="3.40.850.10">
    <property type="entry name" value="Kinesin motor domain"/>
    <property type="match status" value="1"/>
</dbReference>
<feature type="compositionally biased region" description="Basic residues" evidence="8">
    <location>
        <begin position="801"/>
        <end position="811"/>
    </location>
</feature>
<dbReference type="InterPro" id="IPR027417">
    <property type="entry name" value="P-loop_NTPase"/>
</dbReference>
<dbReference type="GO" id="GO:0005524">
    <property type="term" value="F:ATP binding"/>
    <property type="evidence" value="ECO:0007669"/>
    <property type="project" value="UniProtKB-UniRule"/>
</dbReference>